<dbReference type="RefSeq" id="YP_004347046.1">
    <property type="nucleotide sequence ID" value="NC_015326.1"/>
</dbReference>
<dbReference type="GeneID" id="10399666"/>
<dbReference type="KEGG" id="vg:10399666"/>
<name>F2WL11_9VIRU</name>
<dbReference type="Proteomes" id="UP000203366">
    <property type="component" value="Segment"/>
</dbReference>
<feature type="coiled-coil region" evidence="1">
    <location>
        <begin position="101"/>
        <end position="128"/>
    </location>
</feature>
<protein>
    <submittedName>
        <fullName evidence="2">Uncharacterized protein</fullName>
    </submittedName>
</protein>
<evidence type="ECO:0000313" key="2">
    <source>
        <dbReference type="EMBL" id="AEA06934.1"/>
    </source>
</evidence>
<keyword evidence="3" id="KW-1185">Reference proteome</keyword>
<dbReference type="EMBL" id="HQ113105">
    <property type="protein sequence ID" value="AEA06934.1"/>
    <property type="molecule type" value="Genomic_DNA"/>
</dbReference>
<evidence type="ECO:0000256" key="1">
    <source>
        <dbReference type="SAM" id="Coils"/>
    </source>
</evidence>
<keyword evidence="1" id="KW-0175">Coiled coil</keyword>
<reference evidence="2 3" key="1">
    <citation type="journal article" date="2011" name="Environ. Microbiol.">
        <title>Lausannevirus, a giant amoebal virus encoding histone doublets.</title>
        <authorList>
            <person name="Thomas V."/>
            <person name="Bertelli C."/>
            <person name="Collyn F."/>
            <person name="Casson N."/>
            <person name="Telenti A."/>
            <person name="Goesmann A."/>
            <person name="Croxatto A."/>
            <person name="Greub G."/>
        </authorList>
    </citation>
    <scope>NUCLEOTIDE SEQUENCE [LARGE SCALE GENOMIC DNA]</scope>
    <source>
        <strain evidence="2">7715</strain>
    </source>
</reference>
<gene>
    <name evidence="2" type="ORF">LAU_0080</name>
</gene>
<accession>F2WL11</accession>
<sequence>MARTSKTFKMRGNIALVCNEKLWKDGIFRLEKVETMASQPIVYVDFFTDVEKAWDSIVKEFEEKFKKIDVLGHYYFIDNIKEAESILDNTMVLNPWVDAWLDNHARTYKELREKTEAYEKALSELERVEHYLVAVTRRKYIKLKDSSRGTETAEYNLKKLYSLVSRTMEWARAAKGFHFKNSKLRSLGEMQNDTNQSSERIWQEERAYLARLNVIAEFSGIYTAHLCDKYIKYKHVPFSGAYQRQVRIMRMNDKIQQDIRLMKETRTKVEYEKMWAPGGSGAIEAQRHFESLSS</sequence>
<evidence type="ECO:0000313" key="3">
    <source>
        <dbReference type="Proteomes" id="UP000203366"/>
    </source>
</evidence>
<organism evidence="2 3">
    <name type="scientific">Lausannevirus</name>
    <dbReference type="NCBI Taxonomy" id="999883"/>
    <lineage>
        <taxon>Viruses</taxon>
        <taxon>Varidnaviria</taxon>
        <taxon>Bamfordvirae</taxon>
        <taxon>Nucleocytoviricota</taxon>
        <taxon>Megaviricetes</taxon>
        <taxon>Pimascovirales</taxon>
        <taxon>Pimascovirales incertae sedis</taxon>
        <taxon>Marseilleviridae</taxon>
        <taxon>Losannavirus</taxon>
        <taxon>Losannavirus lausannense</taxon>
    </lineage>
</organism>
<proteinExistence type="predicted"/>